<reference evidence="2" key="1">
    <citation type="journal article" date="2019" name="Int. J. Syst. Evol. Microbiol.">
        <title>The Global Catalogue of Microorganisms (GCM) 10K type strain sequencing project: providing services to taxonomists for standard genome sequencing and annotation.</title>
        <authorList>
            <consortium name="The Broad Institute Genomics Platform"/>
            <consortium name="The Broad Institute Genome Sequencing Center for Infectious Disease"/>
            <person name="Wu L."/>
            <person name="Ma J."/>
        </authorList>
    </citation>
    <scope>NUCLEOTIDE SEQUENCE [LARGE SCALE GENOMIC DNA]</scope>
    <source>
        <strain evidence="2">CGMCC 1.15774</strain>
    </source>
</reference>
<keyword evidence="2" id="KW-1185">Reference proteome</keyword>
<name>A0ABV8PLW6_9FLAO</name>
<organism evidence="1 2">
    <name type="scientific">Flagellimonas marina</name>
    <dbReference type="NCBI Taxonomy" id="1775168"/>
    <lineage>
        <taxon>Bacteria</taxon>
        <taxon>Pseudomonadati</taxon>
        <taxon>Bacteroidota</taxon>
        <taxon>Flavobacteriia</taxon>
        <taxon>Flavobacteriales</taxon>
        <taxon>Flavobacteriaceae</taxon>
        <taxon>Flagellimonas</taxon>
    </lineage>
</organism>
<dbReference type="Pfam" id="PF11536">
    <property type="entry name" value="DUF3226"/>
    <property type="match status" value="1"/>
</dbReference>
<dbReference type="InterPro" id="IPR024508">
    <property type="entry name" value="DUF3226"/>
</dbReference>
<dbReference type="Proteomes" id="UP001595841">
    <property type="component" value="Unassembled WGS sequence"/>
</dbReference>
<protein>
    <submittedName>
        <fullName evidence="1">DUF3226 domain-containing protein</fullName>
    </submittedName>
</protein>
<dbReference type="RefSeq" id="WP_379763572.1">
    <property type="nucleotide sequence ID" value="NZ_JBHSCL010000004.1"/>
</dbReference>
<comment type="caution">
    <text evidence="1">The sequence shown here is derived from an EMBL/GenBank/DDBJ whole genome shotgun (WGS) entry which is preliminary data.</text>
</comment>
<sequence>MLMAYVEGNDEKLIEALLEEKLNIDSSTFEIKKLGGGMSSLLQVPQQIRENMDNGDKVTVILDADSPPHAGFTNVCQALEDFKNDENLEFEYFLLPNHHDDGNLEDLLEQMINVNHQALFNCFDAYVNCLQVNNTGNFHLPVKKTKIYAYVDTLTPNNRKKYLKKGDYQFKDVHYWNLNSDSINGLVNFLENQIEDL</sequence>
<evidence type="ECO:0000313" key="2">
    <source>
        <dbReference type="Proteomes" id="UP001595841"/>
    </source>
</evidence>
<dbReference type="EMBL" id="JBHSCL010000004">
    <property type="protein sequence ID" value="MFC4220210.1"/>
    <property type="molecule type" value="Genomic_DNA"/>
</dbReference>
<accession>A0ABV8PLW6</accession>
<evidence type="ECO:0000313" key="1">
    <source>
        <dbReference type="EMBL" id="MFC4220210.1"/>
    </source>
</evidence>
<proteinExistence type="predicted"/>
<gene>
    <name evidence="1" type="ORF">ACFOWS_08700</name>
</gene>